<sequence length="66" mass="7473">VKDGQAETIKKITDNFFKVKAELLASDGLKVANEEYLATIKKLKTQRLWLGVGLLVVGYLWHQDVK</sequence>
<dbReference type="AlphaFoldDB" id="A0A0F9A4C4"/>
<feature type="transmembrane region" description="Helical" evidence="1">
    <location>
        <begin position="46"/>
        <end position="62"/>
    </location>
</feature>
<proteinExistence type="predicted"/>
<reference evidence="2" key="1">
    <citation type="journal article" date="2015" name="Nature">
        <title>Complex archaea that bridge the gap between prokaryotes and eukaryotes.</title>
        <authorList>
            <person name="Spang A."/>
            <person name="Saw J.H."/>
            <person name="Jorgensen S.L."/>
            <person name="Zaremba-Niedzwiedzka K."/>
            <person name="Martijn J."/>
            <person name="Lind A.E."/>
            <person name="van Eijk R."/>
            <person name="Schleper C."/>
            <person name="Guy L."/>
            <person name="Ettema T.J."/>
        </authorList>
    </citation>
    <scope>NUCLEOTIDE SEQUENCE</scope>
</reference>
<feature type="non-terminal residue" evidence="2">
    <location>
        <position position="1"/>
    </location>
</feature>
<accession>A0A0F9A4C4</accession>
<comment type="caution">
    <text evidence="2">The sequence shown here is derived from an EMBL/GenBank/DDBJ whole genome shotgun (WGS) entry which is preliminary data.</text>
</comment>
<keyword evidence="1" id="KW-0812">Transmembrane</keyword>
<evidence type="ECO:0000313" key="2">
    <source>
        <dbReference type="EMBL" id="KKK73434.1"/>
    </source>
</evidence>
<keyword evidence="1" id="KW-1133">Transmembrane helix</keyword>
<organism evidence="2">
    <name type="scientific">marine sediment metagenome</name>
    <dbReference type="NCBI Taxonomy" id="412755"/>
    <lineage>
        <taxon>unclassified sequences</taxon>
        <taxon>metagenomes</taxon>
        <taxon>ecological metagenomes</taxon>
    </lineage>
</organism>
<gene>
    <name evidence="2" type="ORF">LCGC14_2893880</name>
</gene>
<dbReference type="EMBL" id="LAZR01056788">
    <property type="protein sequence ID" value="KKK73434.1"/>
    <property type="molecule type" value="Genomic_DNA"/>
</dbReference>
<evidence type="ECO:0000256" key="1">
    <source>
        <dbReference type="SAM" id="Phobius"/>
    </source>
</evidence>
<name>A0A0F9A4C4_9ZZZZ</name>
<keyword evidence="1" id="KW-0472">Membrane</keyword>
<protein>
    <submittedName>
        <fullName evidence="2">Uncharacterized protein</fullName>
    </submittedName>
</protein>